<keyword evidence="4" id="KW-0808">Transferase</keyword>
<keyword evidence="4" id="KW-0418">Kinase</keyword>
<keyword evidence="5" id="KW-1185">Reference proteome</keyword>
<dbReference type="Gene3D" id="3.90.1200.10">
    <property type="match status" value="1"/>
</dbReference>
<dbReference type="EMBL" id="KZ362744">
    <property type="protein sequence ID" value="PIO58011.1"/>
    <property type="molecule type" value="Genomic_DNA"/>
</dbReference>
<dbReference type="PANTHER" id="PTHR22603:SF93">
    <property type="entry name" value="RE24176P"/>
    <property type="match status" value="1"/>
</dbReference>
<dbReference type="GO" id="GO:0004305">
    <property type="term" value="F:ethanolamine kinase activity"/>
    <property type="evidence" value="ECO:0007669"/>
    <property type="project" value="TreeGrafter"/>
</dbReference>
<name>A0A2G9TJ83_TELCI</name>
<keyword evidence="1" id="KW-0444">Lipid biosynthesis</keyword>
<comment type="similarity">
    <text evidence="3">Belongs to the choline/ethanolamine kinase family.</text>
</comment>
<proteinExistence type="inferred from homology"/>
<accession>A0A2G9TJ83</accession>
<dbReference type="Pfam" id="PF01633">
    <property type="entry name" value="Choline_kinase"/>
    <property type="match status" value="1"/>
</dbReference>
<keyword evidence="1" id="KW-0594">Phospholipid biosynthesis</keyword>
<evidence type="ECO:0000313" key="4">
    <source>
        <dbReference type="EMBL" id="PIO58011.1"/>
    </source>
</evidence>
<evidence type="ECO:0000256" key="3">
    <source>
        <dbReference type="ARBA" id="ARBA00038211"/>
    </source>
</evidence>
<protein>
    <submittedName>
        <fullName evidence="4">Choline/ethanolamine kinase</fullName>
    </submittedName>
</protein>
<sequence length="160" mass="18349">MMREWLALFEEQGNSHVQMRTTSFQLHPNTFPSEISTSDLAREIDTVEEFLSTSSSPVVFCHNDLTSGNLLISTSKSADPSTAEEISLNGNDKDSLSLNLVDFEFSAYNYRGFDLANYFCAAAIEHNLDDYPRYRIDLNKLHNRSMKVEFCKEYVREARK</sequence>
<keyword evidence="1" id="KW-0443">Lipid metabolism</keyword>
<dbReference type="InterPro" id="IPR011009">
    <property type="entry name" value="Kinase-like_dom_sf"/>
</dbReference>
<dbReference type="GO" id="GO:0006646">
    <property type="term" value="P:phosphatidylethanolamine biosynthetic process"/>
    <property type="evidence" value="ECO:0007669"/>
    <property type="project" value="TreeGrafter"/>
</dbReference>
<dbReference type="PANTHER" id="PTHR22603">
    <property type="entry name" value="CHOLINE/ETHANOALAMINE KINASE"/>
    <property type="match status" value="1"/>
</dbReference>
<dbReference type="GO" id="GO:0005737">
    <property type="term" value="C:cytoplasm"/>
    <property type="evidence" value="ECO:0007669"/>
    <property type="project" value="TreeGrafter"/>
</dbReference>
<dbReference type="AlphaFoldDB" id="A0A2G9TJ83"/>
<evidence type="ECO:0000313" key="5">
    <source>
        <dbReference type="Proteomes" id="UP000230423"/>
    </source>
</evidence>
<reference evidence="4 5" key="1">
    <citation type="submission" date="2015-09" db="EMBL/GenBank/DDBJ databases">
        <title>Draft genome of the parasitic nematode Teladorsagia circumcincta isolate WARC Sus (inbred).</title>
        <authorList>
            <person name="Mitreva M."/>
        </authorList>
    </citation>
    <scope>NUCLEOTIDE SEQUENCE [LARGE SCALE GENOMIC DNA]</scope>
    <source>
        <strain evidence="4 5">S</strain>
    </source>
</reference>
<organism evidence="4 5">
    <name type="scientific">Teladorsagia circumcincta</name>
    <name type="common">Brown stomach worm</name>
    <name type="synonym">Ostertagia circumcincta</name>
    <dbReference type="NCBI Taxonomy" id="45464"/>
    <lineage>
        <taxon>Eukaryota</taxon>
        <taxon>Metazoa</taxon>
        <taxon>Ecdysozoa</taxon>
        <taxon>Nematoda</taxon>
        <taxon>Chromadorea</taxon>
        <taxon>Rhabditida</taxon>
        <taxon>Rhabditina</taxon>
        <taxon>Rhabditomorpha</taxon>
        <taxon>Strongyloidea</taxon>
        <taxon>Trichostrongylidae</taxon>
        <taxon>Teladorsagia</taxon>
    </lineage>
</organism>
<dbReference type="SUPFAM" id="SSF56112">
    <property type="entry name" value="Protein kinase-like (PK-like)"/>
    <property type="match status" value="1"/>
</dbReference>
<dbReference type="Proteomes" id="UP000230423">
    <property type="component" value="Unassembled WGS sequence"/>
</dbReference>
<dbReference type="GO" id="GO:0004103">
    <property type="term" value="F:choline kinase activity"/>
    <property type="evidence" value="ECO:0007669"/>
    <property type="project" value="TreeGrafter"/>
</dbReference>
<evidence type="ECO:0000256" key="2">
    <source>
        <dbReference type="ARBA" id="ARBA00023264"/>
    </source>
</evidence>
<keyword evidence="2" id="KW-1208">Phospholipid metabolism</keyword>
<feature type="non-terminal residue" evidence="4">
    <location>
        <position position="160"/>
    </location>
</feature>
<dbReference type="OrthoDB" id="3649325at2759"/>
<gene>
    <name evidence="4" type="ORF">TELCIR_20564</name>
</gene>
<evidence type="ECO:0000256" key="1">
    <source>
        <dbReference type="ARBA" id="ARBA00023209"/>
    </source>
</evidence>